<feature type="non-terminal residue" evidence="2">
    <location>
        <position position="174"/>
    </location>
</feature>
<dbReference type="PROSITE" id="PS50097">
    <property type="entry name" value="BTB"/>
    <property type="match status" value="1"/>
</dbReference>
<dbReference type="Proteomes" id="UP000285301">
    <property type="component" value="Unassembled WGS sequence"/>
</dbReference>
<dbReference type="OrthoDB" id="624345at2759"/>
<dbReference type="InterPro" id="IPR000210">
    <property type="entry name" value="BTB/POZ_dom"/>
</dbReference>
<dbReference type="SMART" id="SM00225">
    <property type="entry name" value="BTB"/>
    <property type="match status" value="1"/>
</dbReference>
<keyword evidence="3" id="KW-1185">Reference proteome</keyword>
<dbReference type="PANTHER" id="PTHR46306">
    <property type="entry name" value="BTB/POZ DOMAIN-CONTAINING PROTEIN 9"/>
    <property type="match status" value="1"/>
</dbReference>
<proteinExistence type="predicted"/>
<dbReference type="InterPro" id="IPR011333">
    <property type="entry name" value="SKP1/BTB/POZ_sf"/>
</dbReference>
<evidence type="ECO:0000313" key="2">
    <source>
        <dbReference type="EMBL" id="RWS03633.1"/>
    </source>
</evidence>
<accession>A0A3S3NX87</accession>
<dbReference type="PANTHER" id="PTHR46306:SF1">
    <property type="entry name" value="BTB_POZ DOMAIN-CONTAINING PROTEIN 9"/>
    <property type="match status" value="1"/>
</dbReference>
<dbReference type="AlphaFoldDB" id="A0A3S3NX87"/>
<dbReference type="Pfam" id="PF00651">
    <property type="entry name" value="BTB"/>
    <property type="match status" value="1"/>
</dbReference>
<feature type="domain" description="BTB" evidence="1">
    <location>
        <begin position="24"/>
        <end position="88"/>
    </location>
</feature>
<dbReference type="SUPFAM" id="SSF54695">
    <property type="entry name" value="POZ domain"/>
    <property type="match status" value="1"/>
</dbReference>
<protein>
    <recommendedName>
        <fullName evidence="1">BTB domain-containing protein</fullName>
    </recommendedName>
</protein>
<reference evidence="2 3" key="1">
    <citation type="journal article" date="2018" name="Gigascience">
        <title>Genomes of trombidid mites reveal novel predicted allergens and laterally-transferred genes associated with secondary metabolism.</title>
        <authorList>
            <person name="Dong X."/>
            <person name="Chaisiri K."/>
            <person name="Xia D."/>
            <person name="Armstrong S.D."/>
            <person name="Fang Y."/>
            <person name="Donnelly M.J."/>
            <person name="Kadowaki T."/>
            <person name="McGarry J.W."/>
            <person name="Darby A.C."/>
            <person name="Makepeace B.L."/>
        </authorList>
    </citation>
    <scope>NUCLEOTIDE SEQUENCE [LARGE SCALE GENOMIC DNA]</scope>
    <source>
        <strain evidence="2">UoL-WK</strain>
    </source>
</reference>
<dbReference type="Gene3D" id="3.30.710.10">
    <property type="entry name" value="Potassium Channel Kv1.1, Chain A"/>
    <property type="match status" value="1"/>
</dbReference>
<evidence type="ECO:0000313" key="3">
    <source>
        <dbReference type="Proteomes" id="UP000285301"/>
    </source>
</evidence>
<dbReference type="EMBL" id="NCKU01006317">
    <property type="protein sequence ID" value="RWS03633.1"/>
    <property type="molecule type" value="Genomic_DNA"/>
</dbReference>
<sequence length="174" mass="19749">MASLESQNFALRCVSKLYLSAHLSDIAIVIDDEKIPCHKTILAATSPFFEKCLFDEKHVGDELILETSKQSFLVALKFMYTGEMEFDNIDEDHLIELFSFSKLLQIKPLVDLVEHRLNGIEISTKNVGKIYAVLNANNATLLNKCWQFIEQNSESVIADSDSFSKLPYDLILEI</sequence>
<dbReference type="STRING" id="1965070.A0A3S3NX87"/>
<dbReference type="InterPro" id="IPR052407">
    <property type="entry name" value="BTB_POZ_domain_cont_9"/>
</dbReference>
<gene>
    <name evidence="2" type="ORF">B4U79_19114</name>
</gene>
<evidence type="ECO:0000259" key="1">
    <source>
        <dbReference type="PROSITE" id="PS50097"/>
    </source>
</evidence>
<name>A0A3S3NX87_9ACAR</name>
<organism evidence="2 3">
    <name type="scientific">Dinothrombium tinctorium</name>
    <dbReference type="NCBI Taxonomy" id="1965070"/>
    <lineage>
        <taxon>Eukaryota</taxon>
        <taxon>Metazoa</taxon>
        <taxon>Ecdysozoa</taxon>
        <taxon>Arthropoda</taxon>
        <taxon>Chelicerata</taxon>
        <taxon>Arachnida</taxon>
        <taxon>Acari</taxon>
        <taxon>Acariformes</taxon>
        <taxon>Trombidiformes</taxon>
        <taxon>Prostigmata</taxon>
        <taxon>Anystina</taxon>
        <taxon>Parasitengona</taxon>
        <taxon>Trombidioidea</taxon>
        <taxon>Trombidiidae</taxon>
        <taxon>Dinothrombium</taxon>
    </lineage>
</organism>
<comment type="caution">
    <text evidence="2">The sequence shown here is derived from an EMBL/GenBank/DDBJ whole genome shotgun (WGS) entry which is preliminary data.</text>
</comment>
<dbReference type="GO" id="GO:0005737">
    <property type="term" value="C:cytoplasm"/>
    <property type="evidence" value="ECO:0007669"/>
    <property type="project" value="TreeGrafter"/>
</dbReference>